<sequence>MEDVTFLIPAYNEEKSIGTLLNNIKILYPNSKILVVDNNSEDKTPEIAKKAGVTVINEKKQGKGNAIRKGFEKVNSDYVVMMDADNTYDPKDASNLIKRLVEDKADLVLGSRLNGERKDGSISKLNLVGNHILSFVASLFYINISDVCTGYWAFKRKVIEYLLQTGIDSNGFELEAEMLAKVSKVNFRVFEVPINYNCRIDEPKLNSVKDGWRIFRTLLFYRS</sequence>
<dbReference type="InterPro" id="IPR050256">
    <property type="entry name" value="Glycosyltransferase_2"/>
</dbReference>
<keyword evidence="2" id="KW-0328">Glycosyltransferase</keyword>
<name>A0A2A2H3G2_METBR</name>
<dbReference type="GO" id="GO:0016757">
    <property type="term" value="F:glycosyltransferase activity"/>
    <property type="evidence" value="ECO:0007669"/>
    <property type="project" value="UniProtKB-KW"/>
</dbReference>
<accession>A0A2A2H3G2</accession>
<dbReference type="AlphaFoldDB" id="A0A2A2H3G2"/>
<feature type="domain" description="Glycosyltransferase 2-like" evidence="1">
    <location>
        <begin position="6"/>
        <end position="161"/>
    </location>
</feature>
<comment type="caution">
    <text evidence="2">The sequence shown here is derived from an EMBL/GenBank/DDBJ whole genome shotgun (WGS) entry which is preliminary data.</text>
</comment>
<dbReference type="Proteomes" id="UP000217784">
    <property type="component" value="Unassembled WGS sequence"/>
</dbReference>
<gene>
    <name evidence="2" type="ORF">ASJ80_02645</name>
</gene>
<dbReference type="RefSeq" id="WP_069584097.1">
    <property type="nucleotide sequence ID" value="NZ_LMVM01000033.1"/>
</dbReference>
<proteinExistence type="predicted"/>
<dbReference type="CDD" id="cd04179">
    <property type="entry name" value="DPM_DPG-synthase_like"/>
    <property type="match status" value="1"/>
</dbReference>
<reference evidence="2 3" key="1">
    <citation type="journal article" date="2017" name="BMC Genomics">
        <title>Genomic analysis of methanogenic archaea reveals a shift towards energy conservation.</title>
        <authorList>
            <person name="Gilmore S.P."/>
            <person name="Henske J.K."/>
            <person name="Sexton J.A."/>
            <person name="Solomon K.V."/>
            <person name="Seppala S."/>
            <person name="Yoo J.I."/>
            <person name="Huyett L.M."/>
            <person name="Pressman A."/>
            <person name="Cogan J.Z."/>
            <person name="Kivenson V."/>
            <person name="Peng X."/>
            <person name="Tan Y."/>
            <person name="Valentine D.L."/>
            <person name="O'Malley M.A."/>
        </authorList>
    </citation>
    <scope>NUCLEOTIDE SEQUENCE [LARGE SCALE GENOMIC DNA]</scope>
    <source>
        <strain evidence="2 3">M.o.H.</strain>
    </source>
</reference>
<dbReference type="OrthoDB" id="147253at2157"/>
<evidence type="ECO:0000313" key="3">
    <source>
        <dbReference type="Proteomes" id="UP000217784"/>
    </source>
</evidence>
<keyword evidence="3" id="KW-1185">Reference proteome</keyword>
<keyword evidence="2" id="KW-0808">Transferase</keyword>
<dbReference type="EMBL" id="LMVM01000033">
    <property type="protein sequence ID" value="PAV03932.1"/>
    <property type="molecule type" value="Genomic_DNA"/>
</dbReference>
<dbReference type="InterPro" id="IPR001173">
    <property type="entry name" value="Glyco_trans_2-like"/>
</dbReference>
<dbReference type="PANTHER" id="PTHR48090:SF7">
    <property type="entry name" value="RFBJ PROTEIN"/>
    <property type="match status" value="1"/>
</dbReference>
<dbReference type="Gene3D" id="3.90.550.10">
    <property type="entry name" value="Spore Coat Polysaccharide Biosynthesis Protein SpsA, Chain A"/>
    <property type="match status" value="1"/>
</dbReference>
<organism evidence="2 3">
    <name type="scientific">Methanobacterium bryantii</name>
    <dbReference type="NCBI Taxonomy" id="2161"/>
    <lineage>
        <taxon>Archaea</taxon>
        <taxon>Methanobacteriati</taxon>
        <taxon>Methanobacteriota</taxon>
        <taxon>Methanomada group</taxon>
        <taxon>Methanobacteria</taxon>
        <taxon>Methanobacteriales</taxon>
        <taxon>Methanobacteriaceae</taxon>
        <taxon>Methanobacterium</taxon>
    </lineage>
</organism>
<dbReference type="PANTHER" id="PTHR48090">
    <property type="entry name" value="UNDECAPRENYL-PHOSPHATE 4-DEOXY-4-FORMAMIDO-L-ARABINOSE TRANSFERASE-RELATED"/>
    <property type="match status" value="1"/>
</dbReference>
<dbReference type="SUPFAM" id="SSF53448">
    <property type="entry name" value="Nucleotide-diphospho-sugar transferases"/>
    <property type="match status" value="1"/>
</dbReference>
<dbReference type="InterPro" id="IPR029044">
    <property type="entry name" value="Nucleotide-diphossugar_trans"/>
</dbReference>
<dbReference type="Pfam" id="PF00535">
    <property type="entry name" value="Glycos_transf_2"/>
    <property type="match status" value="1"/>
</dbReference>
<evidence type="ECO:0000313" key="2">
    <source>
        <dbReference type="EMBL" id="PAV03932.1"/>
    </source>
</evidence>
<protein>
    <submittedName>
        <fullName evidence="2">Mannosyltransferase</fullName>
    </submittedName>
</protein>
<evidence type="ECO:0000259" key="1">
    <source>
        <dbReference type="Pfam" id="PF00535"/>
    </source>
</evidence>